<feature type="region of interest" description="Disordered" evidence="3">
    <location>
        <begin position="163"/>
        <end position="226"/>
    </location>
</feature>
<evidence type="ECO:0000256" key="3">
    <source>
        <dbReference type="SAM" id="MobiDB-lite"/>
    </source>
</evidence>
<evidence type="ECO:0000313" key="6">
    <source>
        <dbReference type="EMBL" id="BAT10675.1"/>
    </source>
</evidence>
<gene>
    <name evidence="6" type="ordered locus">Os10g0391801</name>
    <name evidence="6" type="ORF">OSNPB_100391801</name>
</gene>
<sequence length="226" mass="24142">MVSRVATCWVASIHSNQTTRPTTRSLQPIHRVRTYLYPYSEHAASRAQSHHVPGPGRYRSWQCRIIIAAVAGAGGFVVACGVLSRCVKAEAAAAAANGRRHHHHHHTTMLLMPGADVEPDVREEAAAAAQLKIMYGGRMLVFDDFFPAGGAVVELVRAAARAGRDDDGARARRRPAGGEEGVAAAVRGEEKSQAARGDGAVHTRHSPPMLPARTPGSGRTDDAAFY</sequence>
<keyword evidence="4" id="KW-0812">Transmembrane</keyword>
<evidence type="ECO:0000313" key="7">
    <source>
        <dbReference type="Proteomes" id="UP000059680"/>
    </source>
</evidence>
<reference evidence="7" key="1">
    <citation type="journal article" date="2005" name="Nature">
        <title>The map-based sequence of the rice genome.</title>
        <authorList>
            <consortium name="International rice genome sequencing project (IRGSP)"/>
            <person name="Matsumoto T."/>
            <person name="Wu J."/>
            <person name="Kanamori H."/>
            <person name="Katayose Y."/>
            <person name="Fujisawa M."/>
            <person name="Namiki N."/>
            <person name="Mizuno H."/>
            <person name="Yamamoto K."/>
            <person name="Antonio B.A."/>
            <person name="Baba T."/>
            <person name="Sakata K."/>
            <person name="Nagamura Y."/>
            <person name="Aoki H."/>
            <person name="Arikawa K."/>
            <person name="Arita K."/>
            <person name="Bito T."/>
            <person name="Chiden Y."/>
            <person name="Fujitsuka N."/>
            <person name="Fukunaka R."/>
            <person name="Hamada M."/>
            <person name="Harada C."/>
            <person name="Hayashi A."/>
            <person name="Hijishita S."/>
            <person name="Honda M."/>
            <person name="Hosokawa S."/>
            <person name="Ichikawa Y."/>
            <person name="Idonuma A."/>
            <person name="Iijima M."/>
            <person name="Ikeda M."/>
            <person name="Ikeno M."/>
            <person name="Ito K."/>
            <person name="Ito S."/>
            <person name="Ito T."/>
            <person name="Ito Y."/>
            <person name="Ito Y."/>
            <person name="Iwabuchi A."/>
            <person name="Kamiya K."/>
            <person name="Karasawa W."/>
            <person name="Kurita K."/>
            <person name="Katagiri S."/>
            <person name="Kikuta A."/>
            <person name="Kobayashi H."/>
            <person name="Kobayashi N."/>
            <person name="Machita K."/>
            <person name="Maehara T."/>
            <person name="Masukawa M."/>
            <person name="Mizubayashi T."/>
            <person name="Mukai Y."/>
            <person name="Nagasaki H."/>
            <person name="Nagata Y."/>
            <person name="Naito S."/>
            <person name="Nakashima M."/>
            <person name="Nakama Y."/>
            <person name="Nakamichi Y."/>
            <person name="Nakamura M."/>
            <person name="Meguro A."/>
            <person name="Negishi M."/>
            <person name="Ohta I."/>
            <person name="Ohta T."/>
            <person name="Okamoto M."/>
            <person name="Ono N."/>
            <person name="Saji S."/>
            <person name="Sakaguchi M."/>
            <person name="Sakai K."/>
            <person name="Shibata M."/>
            <person name="Shimokawa T."/>
            <person name="Song J."/>
            <person name="Takazaki Y."/>
            <person name="Terasawa K."/>
            <person name="Tsugane M."/>
            <person name="Tsuji K."/>
            <person name="Ueda S."/>
            <person name="Waki K."/>
            <person name="Yamagata H."/>
            <person name="Yamamoto M."/>
            <person name="Yamamoto S."/>
            <person name="Yamane H."/>
            <person name="Yoshiki S."/>
            <person name="Yoshihara R."/>
            <person name="Yukawa K."/>
            <person name="Zhong H."/>
            <person name="Yano M."/>
            <person name="Yuan Q."/>
            <person name="Ouyang S."/>
            <person name="Liu J."/>
            <person name="Jones K.M."/>
            <person name="Gansberger K."/>
            <person name="Moffat K."/>
            <person name="Hill J."/>
            <person name="Bera J."/>
            <person name="Fadrosh D."/>
            <person name="Jin S."/>
            <person name="Johri S."/>
            <person name="Kim M."/>
            <person name="Overton L."/>
            <person name="Reardon M."/>
            <person name="Tsitrin T."/>
            <person name="Vuong H."/>
            <person name="Weaver B."/>
            <person name="Ciecko A."/>
            <person name="Tallon L."/>
            <person name="Jackson J."/>
            <person name="Pai G."/>
            <person name="Aken S.V."/>
            <person name="Utterback T."/>
            <person name="Reidmuller S."/>
            <person name="Feldblyum T."/>
            <person name="Hsiao J."/>
            <person name="Zismann V."/>
            <person name="Iobst S."/>
            <person name="de Vazeille A.R."/>
            <person name="Buell C.R."/>
            <person name="Ying K."/>
            <person name="Li Y."/>
            <person name="Lu T."/>
            <person name="Huang Y."/>
            <person name="Zhao Q."/>
            <person name="Feng Q."/>
            <person name="Zhang L."/>
            <person name="Zhu J."/>
            <person name="Weng Q."/>
            <person name="Mu J."/>
            <person name="Lu Y."/>
            <person name="Fan D."/>
            <person name="Liu Y."/>
            <person name="Guan J."/>
            <person name="Zhang Y."/>
            <person name="Yu S."/>
            <person name="Liu X."/>
            <person name="Zhang Y."/>
            <person name="Hong G."/>
            <person name="Han B."/>
            <person name="Choisne N."/>
            <person name="Demange N."/>
            <person name="Orjeda G."/>
            <person name="Samain S."/>
            <person name="Cattolico L."/>
            <person name="Pelletier E."/>
            <person name="Couloux A."/>
            <person name="Segurens B."/>
            <person name="Wincker P."/>
            <person name="D'Hont A."/>
            <person name="Scarpelli C."/>
            <person name="Weissenbach J."/>
            <person name="Salanoubat M."/>
            <person name="Quetier F."/>
            <person name="Yu Y."/>
            <person name="Kim H.R."/>
            <person name="Rambo T."/>
            <person name="Currie J."/>
            <person name="Collura K."/>
            <person name="Luo M."/>
            <person name="Yang T."/>
            <person name="Ammiraju J.S.S."/>
            <person name="Engler F."/>
            <person name="Soderlund C."/>
            <person name="Wing R.A."/>
            <person name="Palmer L.E."/>
            <person name="de la Bastide M."/>
            <person name="Spiegel L."/>
            <person name="Nascimento L."/>
            <person name="Zutavern T."/>
            <person name="O'Shaughnessy A."/>
            <person name="Dike S."/>
            <person name="Dedhia N."/>
            <person name="Preston R."/>
            <person name="Balija V."/>
            <person name="McCombie W.R."/>
            <person name="Chow T."/>
            <person name="Chen H."/>
            <person name="Chung M."/>
            <person name="Chen C."/>
            <person name="Shaw J."/>
            <person name="Wu H."/>
            <person name="Hsiao K."/>
            <person name="Chao Y."/>
            <person name="Chu M."/>
            <person name="Cheng C."/>
            <person name="Hour A."/>
            <person name="Lee P."/>
            <person name="Lin S."/>
            <person name="Lin Y."/>
            <person name="Liou J."/>
            <person name="Liu S."/>
            <person name="Hsing Y."/>
            <person name="Raghuvanshi S."/>
            <person name="Mohanty A."/>
            <person name="Bharti A.K."/>
            <person name="Gaur A."/>
            <person name="Gupta V."/>
            <person name="Kumar D."/>
            <person name="Ravi V."/>
            <person name="Vij S."/>
            <person name="Kapur A."/>
            <person name="Khurana P."/>
            <person name="Khurana P."/>
            <person name="Khurana J.P."/>
            <person name="Tyagi A.K."/>
            <person name="Gaikwad K."/>
            <person name="Singh A."/>
            <person name="Dalal V."/>
            <person name="Srivastava S."/>
            <person name="Dixit A."/>
            <person name="Pal A.K."/>
            <person name="Ghazi I.A."/>
            <person name="Yadav M."/>
            <person name="Pandit A."/>
            <person name="Bhargava A."/>
            <person name="Sureshbabu K."/>
            <person name="Batra K."/>
            <person name="Sharma T.R."/>
            <person name="Mohapatra T."/>
            <person name="Singh N.K."/>
            <person name="Messing J."/>
            <person name="Nelson A.B."/>
            <person name="Fuks G."/>
            <person name="Kavchok S."/>
            <person name="Keizer G."/>
            <person name="Linton E."/>
            <person name="Llaca V."/>
            <person name="Song R."/>
            <person name="Tanyolac B."/>
            <person name="Young S."/>
            <person name="Ho-Il K."/>
            <person name="Hahn J.H."/>
            <person name="Sangsakoo G."/>
            <person name="Vanavichit A."/>
            <person name="de Mattos Luiz.A.T."/>
            <person name="Zimmer P.D."/>
            <person name="Malone G."/>
            <person name="Dellagostin O."/>
            <person name="de Oliveira A.C."/>
            <person name="Bevan M."/>
            <person name="Bancroft I."/>
            <person name="Minx P."/>
            <person name="Cordum H."/>
            <person name="Wilson R."/>
            <person name="Cheng Z."/>
            <person name="Jin W."/>
            <person name="Jiang J."/>
            <person name="Leong S.A."/>
            <person name="Iwama H."/>
            <person name="Gojobori T."/>
            <person name="Itoh T."/>
            <person name="Niimura Y."/>
            <person name="Fujii Y."/>
            <person name="Habara T."/>
            <person name="Sakai H."/>
            <person name="Sato Y."/>
            <person name="Wilson G."/>
            <person name="Kumar K."/>
            <person name="McCouch S."/>
            <person name="Juretic N."/>
            <person name="Hoen D."/>
            <person name="Wright S."/>
            <person name="Bruskiewich R."/>
            <person name="Bureau T."/>
            <person name="Miyao A."/>
            <person name="Hirochika H."/>
            <person name="Nishikawa T."/>
            <person name="Kadowaki K."/>
            <person name="Sugiura M."/>
            <person name="Burr B."/>
            <person name="Sasaki T."/>
        </authorList>
    </citation>
    <scope>NUCLEOTIDE SEQUENCE [LARGE SCALE GENOMIC DNA]</scope>
    <source>
        <strain evidence="7">cv. Nipponbare</strain>
    </source>
</reference>
<dbReference type="InterPro" id="IPR010399">
    <property type="entry name" value="Tify_dom"/>
</dbReference>
<evidence type="ECO:0000256" key="1">
    <source>
        <dbReference type="ARBA" id="ARBA00023015"/>
    </source>
</evidence>
<evidence type="ECO:0000259" key="5">
    <source>
        <dbReference type="PROSITE" id="PS51320"/>
    </source>
</evidence>
<keyword evidence="7" id="KW-1185">Reference proteome</keyword>
<keyword evidence="2" id="KW-0804">Transcription</keyword>
<dbReference type="AlphaFoldDB" id="A0A0P0XTY3"/>
<evidence type="ECO:0000256" key="2">
    <source>
        <dbReference type="ARBA" id="ARBA00023163"/>
    </source>
</evidence>
<evidence type="ECO:0000256" key="4">
    <source>
        <dbReference type="SAM" id="Phobius"/>
    </source>
</evidence>
<dbReference type="Proteomes" id="UP000059680">
    <property type="component" value="Chromosome 10"/>
</dbReference>
<name>A0A0P0XTY3_ORYSJ</name>
<feature type="transmembrane region" description="Helical" evidence="4">
    <location>
        <begin position="65"/>
        <end position="84"/>
    </location>
</feature>
<keyword evidence="4" id="KW-0472">Membrane</keyword>
<proteinExistence type="predicted"/>
<protein>
    <submittedName>
        <fullName evidence="6">Os10g0391801 protein</fullName>
    </submittedName>
</protein>
<dbReference type="EMBL" id="AP014966">
    <property type="protein sequence ID" value="BAT10675.1"/>
    <property type="molecule type" value="Genomic_DNA"/>
</dbReference>
<keyword evidence="4" id="KW-1133">Transmembrane helix</keyword>
<feature type="domain" description="Tify" evidence="5">
    <location>
        <begin position="124"/>
        <end position="160"/>
    </location>
</feature>
<reference evidence="6 7" key="2">
    <citation type="journal article" date="2013" name="Plant Cell Physiol.">
        <title>Rice Annotation Project Database (RAP-DB): an integrative and interactive database for rice genomics.</title>
        <authorList>
            <person name="Sakai H."/>
            <person name="Lee S.S."/>
            <person name="Tanaka T."/>
            <person name="Numa H."/>
            <person name="Kim J."/>
            <person name="Kawahara Y."/>
            <person name="Wakimoto H."/>
            <person name="Yang C.C."/>
            <person name="Iwamoto M."/>
            <person name="Abe T."/>
            <person name="Yamada Y."/>
            <person name="Muto A."/>
            <person name="Inokuchi H."/>
            <person name="Ikemura T."/>
            <person name="Matsumoto T."/>
            <person name="Sasaki T."/>
            <person name="Itoh T."/>
        </authorList>
    </citation>
    <scope>NUCLEOTIDE SEQUENCE [LARGE SCALE GENOMIC DNA]</scope>
    <source>
        <strain evidence="7">cv. Nipponbare</strain>
    </source>
</reference>
<organism evidence="6 7">
    <name type="scientific">Oryza sativa subsp. japonica</name>
    <name type="common">Rice</name>
    <dbReference type="NCBI Taxonomy" id="39947"/>
    <lineage>
        <taxon>Eukaryota</taxon>
        <taxon>Viridiplantae</taxon>
        <taxon>Streptophyta</taxon>
        <taxon>Embryophyta</taxon>
        <taxon>Tracheophyta</taxon>
        <taxon>Spermatophyta</taxon>
        <taxon>Magnoliopsida</taxon>
        <taxon>Liliopsida</taxon>
        <taxon>Poales</taxon>
        <taxon>Poaceae</taxon>
        <taxon>BOP clade</taxon>
        <taxon>Oryzoideae</taxon>
        <taxon>Oryzeae</taxon>
        <taxon>Oryzinae</taxon>
        <taxon>Oryza</taxon>
        <taxon>Oryza sativa</taxon>
    </lineage>
</organism>
<keyword evidence="1" id="KW-0805">Transcription regulation</keyword>
<reference evidence="6 7" key="3">
    <citation type="journal article" date="2013" name="Rice">
        <title>Improvement of the Oryza sativa Nipponbare reference genome using next generation sequence and optical map data.</title>
        <authorList>
            <person name="Kawahara Y."/>
            <person name="de la Bastide M."/>
            <person name="Hamilton J.P."/>
            <person name="Kanamori H."/>
            <person name="McCombie W.R."/>
            <person name="Ouyang S."/>
            <person name="Schwartz D.C."/>
            <person name="Tanaka T."/>
            <person name="Wu J."/>
            <person name="Zhou S."/>
            <person name="Childs K.L."/>
            <person name="Davidson R.M."/>
            <person name="Lin H."/>
            <person name="Quesada-Ocampo L."/>
            <person name="Vaillancourt B."/>
            <person name="Sakai H."/>
            <person name="Lee S.S."/>
            <person name="Kim J."/>
            <person name="Numa H."/>
            <person name="Itoh T."/>
            <person name="Buell C.R."/>
            <person name="Matsumoto T."/>
        </authorList>
    </citation>
    <scope>NUCLEOTIDE SEQUENCE [LARGE SCALE GENOMIC DNA]</scope>
    <source>
        <strain evidence="7">cv. Nipponbare</strain>
    </source>
</reference>
<accession>A0A0P0XTY3</accession>
<dbReference type="PROSITE" id="PS51320">
    <property type="entry name" value="TIFY"/>
    <property type="match status" value="1"/>
</dbReference>